<evidence type="ECO:0000256" key="4">
    <source>
        <dbReference type="ARBA" id="ARBA00022490"/>
    </source>
</evidence>
<dbReference type="EMBL" id="CH408080">
    <property type="protein sequence ID" value="EEQ40626.1"/>
    <property type="molecule type" value="Genomic_DNA"/>
</dbReference>
<evidence type="ECO:0000256" key="3">
    <source>
        <dbReference type="ARBA" id="ARBA00004657"/>
    </source>
</evidence>
<sequence length="482" mass="52690">MVKRDESFFALEIKHQWRGAGSTSLVHSNIRSQKRQGAHYTSASVCDSIQHLHLSAKYHIHGPMHYYRAAQYLCPCGNSEWDHVTKLPKAMTPANLWRLPDLYFCSGCSVLRCRFCCVVSVECKYCARCMADYSGVRGVTRCQKNCFECPQCQAPLTVVVKDAVKDKVRGKQFEFRCGICPYVYETRVVTQPMALANIVKGERNSEFSRLASLWGEARSSVKEPSDPAVAARMAKMGIRAPMNEEDRGTVRAREKTKQCSVSKEQSPTPGDKAENSEAGCSKQDSGTRTAIEPALSLPLGHHLTAKRSFACGSCRAPLCVPTSDPRSMKFAHKQFAVDMVPTVCARALGPLSGEVACTLSVMNPLPASITMTAAVVSQNPHGAHVAMPITTFSVQGHKASVAASVPAVYLTGRTSQARAEQLERAVRRGPSSTVEVGPNWTAVPFTMTLLEGGEPVVPFYLTVEQVGGSKFGFWVVCQVEEQ</sequence>
<dbReference type="InterPro" id="IPR008603">
    <property type="entry name" value="DCTN4"/>
</dbReference>
<evidence type="ECO:0000256" key="12">
    <source>
        <dbReference type="ARBA" id="ARBA00034864"/>
    </source>
</evidence>
<dbReference type="STRING" id="306902.C4Y978"/>
<evidence type="ECO:0000313" key="15">
    <source>
        <dbReference type="EMBL" id="EEQ40626.1"/>
    </source>
</evidence>
<dbReference type="PANTHER" id="PTHR13034">
    <property type="entry name" value="DYNACTIN P62 SUBUNIT"/>
    <property type="match status" value="1"/>
</dbReference>
<keyword evidence="10" id="KW-0206">Cytoskeleton</keyword>
<comment type="similarity">
    <text evidence="11">Belongs to the dynactin subunit 4 family.</text>
</comment>
<dbReference type="GO" id="GO:0005869">
    <property type="term" value="C:dynactin complex"/>
    <property type="evidence" value="ECO:0007669"/>
    <property type="project" value="InterPro"/>
</dbReference>
<evidence type="ECO:0000256" key="1">
    <source>
        <dbReference type="ARBA" id="ARBA00004300"/>
    </source>
</evidence>
<evidence type="ECO:0000256" key="13">
    <source>
        <dbReference type="ARBA" id="ARBA00093507"/>
    </source>
</evidence>
<evidence type="ECO:0000256" key="14">
    <source>
        <dbReference type="SAM" id="MobiDB-lite"/>
    </source>
</evidence>
<dbReference type="AlphaFoldDB" id="C4Y978"/>
<evidence type="ECO:0000256" key="9">
    <source>
        <dbReference type="ARBA" id="ARBA00023054"/>
    </source>
</evidence>
<feature type="compositionally biased region" description="Polar residues" evidence="14">
    <location>
        <begin position="258"/>
        <end position="268"/>
    </location>
</feature>
<keyword evidence="8" id="KW-0007">Acetylation</keyword>
<organism evidence="15 16">
    <name type="scientific">Clavispora lusitaniae (strain ATCC 42720)</name>
    <name type="common">Yeast</name>
    <name type="synonym">Candida lusitaniae</name>
    <dbReference type="NCBI Taxonomy" id="306902"/>
    <lineage>
        <taxon>Eukaryota</taxon>
        <taxon>Fungi</taxon>
        <taxon>Dikarya</taxon>
        <taxon>Ascomycota</taxon>
        <taxon>Saccharomycotina</taxon>
        <taxon>Pichiomycetes</taxon>
        <taxon>Metschnikowiaceae</taxon>
        <taxon>Clavispora</taxon>
    </lineage>
</organism>
<dbReference type="GO" id="GO:0001725">
    <property type="term" value="C:stress fiber"/>
    <property type="evidence" value="ECO:0007669"/>
    <property type="project" value="UniProtKB-SubCell"/>
</dbReference>
<evidence type="ECO:0000256" key="7">
    <source>
        <dbReference type="ARBA" id="ARBA00022843"/>
    </source>
</evidence>
<dbReference type="PANTHER" id="PTHR13034:SF2">
    <property type="entry name" value="DYNACTIN SUBUNIT 4"/>
    <property type="match status" value="1"/>
</dbReference>
<dbReference type="OMA" id="KNCFECP"/>
<dbReference type="OrthoDB" id="283815at2759"/>
<comment type="subcellular location">
    <subcellularLocation>
        <location evidence="1">Cytoplasm</location>
        <location evidence="1">Cytoskeleton</location>
        <location evidence="1">Microtubule organizing center</location>
        <location evidence="1">Centrosome</location>
    </subcellularLocation>
    <subcellularLocation>
        <location evidence="2">Cytoplasm</location>
        <location evidence="2">Cytoskeleton</location>
        <location evidence="2">Stress fiber</location>
    </subcellularLocation>
    <subcellularLocation>
        <location evidence="3">Cytoplasm</location>
        <location evidence="3">Myofibril</location>
    </subcellularLocation>
</comment>
<dbReference type="VEuPathDB" id="FungiDB:CLUG_04755"/>
<evidence type="ECO:0000256" key="5">
    <source>
        <dbReference type="ARBA" id="ARBA00022499"/>
    </source>
</evidence>
<keyword evidence="7" id="KW-0832">Ubl conjugation</keyword>
<feature type="region of interest" description="Disordered" evidence="14">
    <location>
        <begin position="242"/>
        <end position="287"/>
    </location>
</feature>
<dbReference type="HOGENOM" id="CLU_051239_0_0_1"/>
<evidence type="ECO:0000256" key="2">
    <source>
        <dbReference type="ARBA" id="ARBA00004529"/>
    </source>
</evidence>
<accession>C4Y978</accession>
<reference evidence="15 16" key="1">
    <citation type="journal article" date="2009" name="Nature">
        <title>Evolution of pathogenicity and sexual reproduction in eight Candida genomes.</title>
        <authorList>
            <person name="Butler G."/>
            <person name="Rasmussen M.D."/>
            <person name="Lin M.F."/>
            <person name="Santos M.A."/>
            <person name="Sakthikumar S."/>
            <person name="Munro C.A."/>
            <person name="Rheinbay E."/>
            <person name="Grabherr M."/>
            <person name="Forche A."/>
            <person name="Reedy J.L."/>
            <person name="Agrafioti I."/>
            <person name="Arnaud M.B."/>
            <person name="Bates S."/>
            <person name="Brown A.J."/>
            <person name="Brunke S."/>
            <person name="Costanzo M.C."/>
            <person name="Fitzpatrick D.A."/>
            <person name="de Groot P.W."/>
            <person name="Harris D."/>
            <person name="Hoyer L.L."/>
            <person name="Hube B."/>
            <person name="Klis F.M."/>
            <person name="Kodira C."/>
            <person name="Lennard N."/>
            <person name="Logue M.E."/>
            <person name="Martin R."/>
            <person name="Neiman A.M."/>
            <person name="Nikolaou E."/>
            <person name="Quail M.A."/>
            <person name="Quinn J."/>
            <person name="Santos M.C."/>
            <person name="Schmitzberger F.F."/>
            <person name="Sherlock G."/>
            <person name="Shah P."/>
            <person name="Silverstein K.A."/>
            <person name="Skrzypek M.S."/>
            <person name="Soll D."/>
            <person name="Staggs R."/>
            <person name="Stansfield I."/>
            <person name="Stumpf M.P."/>
            <person name="Sudbery P.E."/>
            <person name="Srikantha T."/>
            <person name="Zeng Q."/>
            <person name="Berman J."/>
            <person name="Berriman M."/>
            <person name="Heitman J."/>
            <person name="Gow N.A."/>
            <person name="Lorenz M.C."/>
            <person name="Birren B.W."/>
            <person name="Kellis M."/>
            <person name="Cuomo C.A."/>
        </authorList>
    </citation>
    <scope>NUCLEOTIDE SEQUENCE [LARGE SCALE GENOMIC DNA]</scope>
    <source>
        <strain evidence="15 16">ATCC 42720</strain>
    </source>
</reference>
<comment type="subunit">
    <text evidence="13">Subunit of dynactin, a multiprotein complex part of a tripartite complex with dynein and a adapter, such as BICDL1, BICD2 or HOOK3. The dynactin complex is built around ACTR1A/ACTB filament and consists of an actin-related filament composed of a shoulder domain, a pointed end and a barbed end. Its length is defined by its flexible shoulder domain. The soulder is composed of 2 DCTN1 subunits, 4 DCTN2 and 2 DCTN3. The 4 DCNT2 (via N-terminus) bind the ACTR1A filament and act as molecular rulers to determine the length. The pointed end is important for binding dynein-dynactin cargo adapters. Consists of 4 subunits: ACTR10, DCNT4, DCTN5 and DCTN6. The barbed end is composed of a CAPZA1:CAPZB heterodimers, which binds ACTR1A/ACTB filament and dynactin and stabilizes dynactin. Interacts with ATP7B, but not ATP7A, in a copper-dependent manner. Interacts with ANK2; this interaction is required for localization at costameres. Interacts with N4BP2L1.</text>
</comment>
<evidence type="ECO:0000313" key="16">
    <source>
        <dbReference type="Proteomes" id="UP000007703"/>
    </source>
</evidence>
<dbReference type="KEGG" id="clu:CLUG_04755"/>
<keyword evidence="6" id="KW-0597">Phosphoprotein</keyword>
<evidence type="ECO:0000256" key="11">
    <source>
        <dbReference type="ARBA" id="ARBA00034776"/>
    </source>
</evidence>
<evidence type="ECO:0000256" key="10">
    <source>
        <dbReference type="ARBA" id="ARBA00023212"/>
    </source>
</evidence>
<proteinExistence type="inferred from homology"/>
<feature type="compositionally biased region" description="Basic and acidic residues" evidence="14">
    <location>
        <begin position="242"/>
        <end position="257"/>
    </location>
</feature>
<evidence type="ECO:0000256" key="8">
    <source>
        <dbReference type="ARBA" id="ARBA00022990"/>
    </source>
</evidence>
<dbReference type="GeneID" id="8495927"/>
<evidence type="ECO:0000256" key="6">
    <source>
        <dbReference type="ARBA" id="ARBA00022553"/>
    </source>
</evidence>
<dbReference type="Proteomes" id="UP000007703">
    <property type="component" value="Unassembled WGS sequence"/>
</dbReference>
<keyword evidence="5" id="KW-1017">Isopeptide bond</keyword>
<name>C4Y978_CLAL4</name>
<protein>
    <recommendedName>
        <fullName evidence="12">Dynactin subunit 4</fullName>
    </recommendedName>
</protein>
<dbReference type="InParanoid" id="C4Y978"/>
<keyword evidence="9" id="KW-0175">Coiled coil</keyword>
<keyword evidence="4" id="KW-0963">Cytoplasm</keyword>
<gene>
    <name evidence="15" type="ORF">CLUG_04755</name>
</gene>